<dbReference type="VEuPathDB" id="FungiDB:CCM_07182"/>
<name>A0A2H4SEQ9_CORMI</name>
<evidence type="ECO:0000256" key="1">
    <source>
        <dbReference type="SAM" id="MobiDB-lite"/>
    </source>
</evidence>
<feature type="compositionally biased region" description="Basic residues" evidence="1">
    <location>
        <begin position="497"/>
        <end position="507"/>
    </location>
</feature>
<organism evidence="2 3">
    <name type="scientific">Cordyceps militaris</name>
    <name type="common">Caterpillar fungus</name>
    <name type="synonym">Clavaria militaris</name>
    <dbReference type="NCBI Taxonomy" id="73501"/>
    <lineage>
        <taxon>Eukaryota</taxon>
        <taxon>Fungi</taxon>
        <taxon>Dikarya</taxon>
        <taxon>Ascomycota</taxon>
        <taxon>Pezizomycotina</taxon>
        <taxon>Sordariomycetes</taxon>
        <taxon>Hypocreomycetidae</taxon>
        <taxon>Hypocreales</taxon>
        <taxon>Cordycipitaceae</taxon>
        <taxon>Cordyceps</taxon>
    </lineage>
</organism>
<feature type="compositionally biased region" description="Polar residues" evidence="1">
    <location>
        <begin position="621"/>
        <end position="632"/>
    </location>
</feature>
<proteinExistence type="predicted"/>
<dbReference type="Proteomes" id="UP000323067">
    <property type="component" value="Chromosome vii"/>
</dbReference>
<gene>
    <name evidence="2" type="ORF">A9K55_007721</name>
</gene>
<dbReference type="OrthoDB" id="5225441at2759"/>
<evidence type="ECO:0000313" key="3">
    <source>
        <dbReference type="Proteomes" id="UP000323067"/>
    </source>
</evidence>
<evidence type="ECO:0000313" key="2">
    <source>
        <dbReference type="EMBL" id="ATY61594.1"/>
    </source>
</evidence>
<feature type="compositionally biased region" description="Low complexity" evidence="1">
    <location>
        <begin position="426"/>
        <end position="446"/>
    </location>
</feature>
<accession>A0A2H4SEQ9</accession>
<feature type="region of interest" description="Disordered" evidence="1">
    <location>
        <begin position="609"/>
        <end position="651"/>
    </location>
</feature>
<reference evidence="2 3" key="1">
    <citation type="journal article" date="2017" name="BMC Genomics">
        <title>Chromosome level assembly and secondary metabolite potential of the parasitic fungus Cordyceps militaris.</title>
        <authorList>
            <person name="Kramer G.J."/>
            <person name="Nodwell J.R."/>
        </authorList>
    </citation>
    <scope>NUCLEOTIDE SEQUENCE [LARGE SCALE GENOMIC DNA]</scope>
    <source>
        <strain evidence="2 3">ATCC 34164</strain>
    </source>
</reference>
<feature type="region of interest" description="Disordered" evidence="1">
    <location>
        <begin position="385"/>
        <end position="446"/>
    </location>
</feature>
<dbReference type="AlphaFoldDB" id="A0A2H4SEQ9"/>
<dbReference type="EMBL" id="CP023324">
    <property type="protein sequence ID" value="ATY61594.1"/>
    <property type="molecule type" value="Genomic_DNA"/>
</dbReference>
<protein>
    <submittedName>
        <fullName evidence="2">Uncharacterized protein</fullName>
    </submittedName>
</protein>
<feature type="compositionally biased region" description="Low complexity" evidence="1">
    <location>
        <begin position="543"/>
        <end position="558"/>
    </location>
</feature>
<dbReference type="VEuPathDB" id="FungiDB:A9K55_007721"/>
<feature type="region of interest" description="Disordered" evidence="1">
    <location>
        <begin position="477"/>
        <end position="580"/>
    </location>
</feature>
<sequence>MACICSIVPIERLKPPRQLYNHSSYLPEATPAPRRTPRTGTTYLPTVIQYTSSALGLDARPIYFPVLTNSHSISLSWCYKSTRLPVSASTPCWLGTYLPTYSELELASIPPGLTSLALVFLAHGIPQEYPPRHAQSVIPTSSTAQHGLFSIFSSFKLSSRLDRPPHVASSNPPASTSNNLQRQQATFFLQQTAIRTRPPTYLPPPASYCLPPHPPHPVTTLAMSIFSHLRKSRQQAKEHNAKLAEQKKKDAQAVPYRHIPTHAASDAIASAPPAWREVNDRPRILEQNRRRSAMAAAGFSLSTPSTTTIPAIPRVTSSLSYVSYPSGEATPHVGMPRAYSSSSVHHAYPPGREIVYSMPDAALSQPSSYKGKDVYRNSFPAYDISGGSSSVVSKDPTPEGSSRASNSSHDELEIVMASSARPNTKPAPNLQVPQAQPVQQLQTYHQVQHTQQAKQLQSAQQAQIQTVTPTAQPAVPVMAAQQPQTPTPESPRPASVHSHRLHPSHRRTSSETSDRTAVPVSTKPTARDARPPPMSMRGFNYIPTTPTQQQPAAAAGQPELASAAHQSTPQHRLSAGYSGFAPRAPATPVIAPPASRNSSDVNLSSLATRSASLDPSGGPATPSSVGQRSYQSRMKEHTSPVQTPQPQPELEPIVSSNYTRHSRSEMPPPLAHDSLVNIFPEPIPDSYDTKSSRGKLGKVKKTRWSFAKSSPITA</sequence>